<dbReference type="RefSeq" id="WP_275468431.1">
    <property type="nucleotide sequence ID" value="NZ_CP110232.1"/>
</dbReference>
<keyword evidence="3" id="KW-1185">Reference proteome</keyword>
<evidence type="ECO:0000256" key="1">
    <source>
        <dbReference type="SAM" id="Phobius"/>
    </source>
</evidence>
<sequence length="144" mass="16735">MKKNGMITTYRWQPEVATSLIYWSITFGIFFLSIITLLEEVRLNLLSVLILLVFIFLLWLGLQRYFFFTEEYLVAKACLVRNTRKFHLEELDKIALGACGLTITYQTIEYQFLMTAKTREALLAELVANKYFKGDIVSIKKSVG</sequence>
<feature type="transmembrane region" description="Helical" evidence="1">
    <location>
        <begin position="20"/>
        <end position="38"/>
    </location>
</feature>
<dbReference type="InterPro" id="IPR020215">
    <property type="entry name" value="EbsA-like"/>
</dbReference>
<keyword evidence="1" id="KW-1133">Transmembrane helix</keyword>
<organism evidence="2 3">
    <name type="scientific">Vagococcus intermedius</name>
    <dbReference type="NCBI Taxonomy" id="2991418"/>
    <lineage>
        <taxon>Bacteria</taxon>
        <taxon>Bacillati</taxon>
        <taxon>Bacillota</taxon>
        <taxon>Bacilli</taxon>
        <taxon>Lactobacillales</taxon>
        <taxon>Enterococcaceae</taxon>
        <taxon>Vagococcus</taxon>
    </lineage>
</organism>
<dbReference type="EMBL" id="CP110232">
    <property type="protein sequence ID" value="WEG72630.1"/>
    <property type="molecule type" value="Genomic_DNA"/>
</dbReference>
<gene>
    <name evidence="2" type="ORF">OL234_06475</name>
</gene>
<dbReference type="KEGG" id="vie:OL234_06475"/>
<dbReference type="Proteomes" id="UP001179647">
    <property type="component" value="Chromosome"/>
</dbReference>
<proteinExistence type="predicted"/>
<dbReference type="Pfam" id="PF17255">
    <property type="entry name" value="EbsA"/>
    <property type="match status" value="1"/>
</dbReference>
<feature type="transmembrane region" description="Helical" evidence="1">
    <location>
        <begin position="44"/>
        <end position="62"/>
    </location>
</feature>
<accession>A0AAF0I6E3</accession>
<keyword evidence="1" id="KW-0812">Transmembrane</keyword>
<reference evidence="2" key="1">
    <citation type="submission" date="2022-10" db="EMBL/GenBank/DDBJ databases">
        <title>Vagococcus sp. isolated from poultry meat.</title>
        <authorList>
            <person name="Johansson P."/>
            <person name="Bjorkroth J."/>
        </authorList>
    </citation>
    <scope>NUCLEOTIDE SEQUENCE</scope>
    <source>
        <strain evidence="2">STAA11</strain>
    </source>
</reference>
<dbReference type="AlphaFoldDB" id="A0AAF0I6E3"/>
<protein>
    <submittedName>
        <fullName evidence="2">EbsA family protein</fullName>
    </submittedName>
</protein>
<name>A0AAF0I6E3_9ENTE</name>
<keyword evidence="1" id="KW-0472">Membrane</keyword>
<evidence type="ECO:0000313" key="2">
    <source>
        <dbReference type="EMBL" id="WEG72630.1"/>
    </source>
</evidence>
<evidence type="ECO:0000313" key="3">
    <source>
        <dbReference type="Proteomes" id="UP001179647"/>
    </source>
</evidence>